<organism evidence="9 10">
    <name type="scientific">Nitrospirillum amazonense</name>
    <dbReference type="NCBI Taxonomy" id="28077"/>
    <lineage>
        <taxon>Bacteria</taxon>
        <taxon>Pseudomonadati</taxon>
        <taxon>Pseudomonadota</taxon>
        <taxon>Alphaproteobacteria</taxon>
        <taxon>Rhodospirillales</taxon>
        <taxon>Azospirillaceae</taxon>
        <taxon>Nitrospirillum</taxon>
    </lineage>
</organism>
<dbReference type="EC" id="2.7.13.3" evidence="2"/>
<feature type="domain" description="Histidine kinase/HSP90-like ATPase" evidence="8">
    <location>
        <begin position="546"/>
        <end position="644"/>
    </location>
</feature>
<sequence>MTYRPASLLAAAVLLFSVMSLLIAGIHEVAGGPGKAVRLTQAEVLAAIGDTPARPPATLDGQVPAGTWRPITLPYAEPMVPVDKTVPAMAPGYPVTTWIRVSARDLPTGGGPPALYGARIDTDGPYAVYVNGKLVDWRQRQGRPWNGLFTPLWLVLDQDADAAPPSDILIRLDHAQTTPVALSSLWVGPEAALSVRHRMRQLLQRELPMALNSAFLAVGVFSLFVWLRRRHDTGYLLFFGLAAISFAAHLHFYLDVPITSDWFAWLTINALFWLIVILHLFLRSIHGRRLTVLTSAVVGVTSALTLLTLPVVGVLPVLPSTPVIVPRIYAVAVVMAATVSVVGVACAWRRFPEARLLAGGLALCTVLGQTDWMMHNHVLGPEGWFLGAYTNAVTFAMCGTVMYRRYVAAIAEVERVNASLAERLRAREAELEISHQRLRAAERRQTISDERQRLMQDMHDGVGASLISAIRSVEQGAVDDAKVSQILKGCLDDLKLAIDSMEPVDADLLLLLASLRYRLEPRLEGSGITLVWDVRDLPTLAWLDPSSALHILRILQEGIANILHHAQASHIRLGTAPDVQDERAGVCVTIEDDGRGFDTQAALAAAGGRGLRNQQRRAQAVGGSVAWVSGPMGTRFTLWLPLTRGVAAD</sequence>
<dbReference type="AlphaFoldDB" id="A0A560F1M4"/>
<evidence type="ECO:0000256" key="7">
    <source>
        <dbReference type="SAM" id="Phobius"/>
    </source>
</evidence>
<feature type="transmembrane region" description="Helical" evidence="7">
    <location>
        <begin position="293"/>
        <end position="316"/>
    </location>
</feature>
<feature type="transmembrane region" description="Helical" evidence="7">
    <location>
        <begin position="234"/>
        <end position="256"/>
    </location>
</feature>
<dbReference type="Pfam" id="PF02518">
    <property type="entry name" value="HATPase_c"/>
    <property type="match status" value="1"/>
</dbReference>
<dbReference type="SUPFAM" id="SSF55874">
    <property type="entry name" value="ATPase domain of HSP90 chaperone/DNA topoisomerase II/histidine kinase"/>
    <property type="match status" value="1"/>
</dbReference>
<dbReference type="GO" id="GO:0000160">
    <property type="term" value="P:phosphorelay signal transduction system"/>
    <property type="evidence" value="ECO:0007669"/>
    <property type="project" value="UniProtKB-KW"/>
</dbReference>
<feature type="transmembrane region" description="Helical" evidence="7">
    <location>
        <begin position="384"/>
        <end position="403"/>
    </location>
</feature>
<evidence type="ECO:0000259" key="8">
    <source>
        <dbReference type="SMART" id="SM00387"/>
    </source>
</evidence>
<keyword evidence="6" id="KW-0175">Coiled coil</keyword>
<evidence type="ECO:0000256" key="4">
    <source>
        <dbReference type="ARBA" id="ARBA00022777"/>
    </source>
</evidence>
<keyword evidence="7" id="KW-0472">Membrane</keyword>
<dbReference type="Pfam" id="PF07695">
    <property type="entry name" value="7TMR-DISM_7TM"/>
    <property type="match status" value="1"/>
</dbReference>
<feature type="transmembrane region" description="Helical" evidence="7">
    <location>
        <begin position="328"/>
        <end position="348"/>
    </location>
</feature>
<comment type="catalytic activity">
    <reaction evidence="1">
        <text>ATP + protein L-histidine = ADP + protein N-phospho-L-histidine.</text>
        <dbReference type="EC" id="2.7.13.3"/>
    </reaction>
</comment>
<dbReference type="EMBL" id="VITN01000014">
    <property type="protein sequence ID" value="TWB15518.1"/>
    <property type="molecule type" value="Genomic_DNA"/>
</dbReference>
<evidence type="ECO:0000256" key="6">
    <source>
        <dbReference type="SAM" id="Coils"/>
    </source>
</evidence>
<dbReference type="PANTHER" id="PTHR24421">
    <property type="entry name" value="NITRATE/NITRITE SENSOR PROTEIN NARX-RELATED"/>
    <property type="match status" value="1"/>
</dbReference>
<dbReference type="RefSeq" id="WP_145751700.1">
    <property type="nucleotide sequence ID" value="NZ_VITN01000014.1"/>
</dbReference>
<keyword evidence="7" id="KW-1133">Transmembrane helix</keyword>
<evidence type="ECO:0000256" key="1">
    <source>
        <dbReference type="ARBA" id="ARBA00000085"/>
    </source>
</evidence>
<evidence type="ECO:0000313" key="9">
    <source>
        <dbReference type="EMBL" id="TWB15518.1"/>
    </source>
</evidence>
<dbReference type="PANTHER" id="PTHR24421:SF10">
    <property type="entry name" value="NITRATE_NITRITE SENSOR PROTEIN NARQ"/>
    <property type="match status" value="1"/>
</dbReference>
<proteinExistence type="predicted"/>
<evidence type="ECO:0000256" key="2">
    <source>
        <dbReference type="ARBA" id="ARBA00012438"/>
    </source>
</evidence>
<feature type="transmembrane region" description="Helical" evidence="7">
    <location>
        <begin position="355"/>
        <end position="372"/>
    </location>
</feature>
<name>A0A560F1M4_9PROT</name>
<feature type="transmembrane region" description="Helical" evidence="7">
    <location>
        <begin position="262"/>
        <end position="281"/>
    </location>
</feature>
<keyword evidence="7" id="KW-0812">Transmembrane</keyword>
<dbReference type="InterPro" id="IPR036890">
    <property type="entry name" value="HATPase_C_sf"/>
</dbReference>
<accession>A0A560F1M4</accession>
<dbReference type="InterPro" id="IPR050482">
    <property type="entry name" value="Sensor_HK_TwoCompSys"/>
</dbReference>
<protein>
    <recommendedName>
        <fullName evidence="2">histidine kinase</fullName>
        <ecNumber evidence="2">2.7.13.3</ecNumber>
    </recommendedName>
</protein>
<dbReference type="SMART" id="SM00387">
    <property type="entry name" value="HATPase_c"/>
    <property type="match status" value="1"/>
</dbReference>
<keyword evidence="5" id="KW-0902">Two-component regulatory system</keyword>
<evidence type="ECO:0000256" key="5">
    <source>
        <dbReference type="ARBA" id="ARBA00023012"/>
    </source>
</evidence>
<reference evidence="9 10" key="1">
    <citation type="submission" date="2019-06" db="EMBL/GenBank/DDBJ databases">
        <title>Genomic Encyclopedia of Type Strains, Phase IV (KMG-V): Genome sequencing to study the core and pangenomes of soil and plant-associated prokaryotes.</title>
        <authorList>
            <person name="Whitman W."/>
        </authorList>
    </citation>
    <scope>NUCLEOTIDE SEQUENCE [LARGE SCALE GENOMIC DNA]</scope>
    <source>
        <strain evidence="9 10">BR 11880</strain>
    </source>
</reference>
<keyword evidence="3" id="KW-0808">Transferase</keyword>
<gene>
    <name evidence="9" type="ORF">FBZ89_114111</name>
</gene>
<dbReference type="Gene3D" id="3.30.565.10">
    <property type="entry name" value="Histidine kinase-like ATPase, C-terminal domain"/>
    <property type="match status" value="1"/>
</dbReference>
<feature type="transmembrane region" description="Helical" evidence="7">
    <location>
        <begin position="207"/>
        <end position="227"/>
    </location>
</feature>
<evidence type="ECO:0000256" key="3">
    <source>
        <dbReference type="ARBA" id="ARBA00022679"/>
    </source>
</evidence>
<dbReference type="Proteomes" id="UP000319859">
    <property type="component" value="Unassembled WGS sequence"/>
</dbReference>
<comment type="caution">
    <text evidence="9">The sequence shown here is derived from an EMBL/GenBank/DDBJ whole genome shotgun (WGS) entry which is preliminary data.</text>
</comment>
<keyword evidence="4 9" id="KW-0418">Kinase</keyword>
<dbReference type="InterPro" id="IPR011623">
    <property type="entry name" value="7TMR_DISM_rcpt_extracell_dom1"/>
</dbReference>
<dbReference type="GO" id="GO:0004673">
    <property type="term" value="F:protein histidine kinase activity"/>
    <property type="evidence" value="ECO:0007669"/>
    <property type="project" value="UniProtKB-EC"/>
</dbReference>
<evidence type="ECO:0000313" key="10">
    <source>
        <dbReference type="Proteomes" id="UP000319859"/>
    </source>
</evidence>
<feature type="coiled-coil region" evidence="6">
    <location>
        <begin position="410"/>
        <end position="444"/>
    </location>
</feature>
<dbReference type="InterPro" id="IPR003594">
    <property type="entry name" value="HATPase_dom"/>
</dbReference>
<dbReference type="OrthoDB" id="9797605at2"/>